<gene>
    <name evidence="1" type="ORF">METZ01_LOCUS499291</name>
</gene>
<evidence type="ECO:0000313" key="1">
    <source>
        <dbReference type="EMBL" id="SVE46437.1"/>
    </source>
</evidence>
<sequence length="234" mass="27415">VKISSQLQINEIPARILDPVPDDESMLILSLSENRFHHHYTDIEKGIILSKLSEANVTEISIIEKYMPMLGLEKSKKLLDDHLSANQFVSSLKILLHEMNIPLRVFSVFFSWDKENILAAVRFFSVLRPGANKLRDLLEWIEEISTRDEVTPLTLFELPELKSVLNQNDLAPNVRYERIRQTLHSKRFPILNDLRVRLAKTLDELKLDDKTRVHIQDNFESDEIRVEMKFRTRE</sequence>
<dbReference type="AlphaFoldDB" id="A0A383DPL1"/>
<organism evidence="1">
    <name type="scientific">marine metagenome</name>
    <dbReference type="NCBI Taxonomy" id="408172"/>
    <lineage>
        <taxon>unclassified sequences</taxon>
        <taxon>metagenomes</taxon>
        <taxon>ecological metagenomes</taxon>
    </lineage>
</organism>
<feature type="non-terminal residue" evidence="1">
    <location>
        <position position="234"/>
    </location>
</feature>
<protein>
    <submittedName>
        <fullName evidence="1">Uncharacterized protein</fullName>
    </submittedName>
</protein>
<proteinExistence type="predicted"/>
<feature type="non-terminal residue" evidence="1">
    <location>
        <position position="1"/>
    </location>
</feature>
<name>A0A383DPL1_9ZZZZ</name>
<dbReference type="EMBL" id="UINC01219114">
    <property type="protein sequence ID" value="SVE46437.1"/>
    <property type="molecule type" value="Genomic_DNA"/>
</dbReference>
<reference evidence="1" key="1">
    <citation type="submission" date="2018-05" db="EMBL/GenBank/DDBJ databases">
        <authorList>
            <person name="Lanie J.A."/>
            <person name="Ng W.-L."/>
            <person name="Kazmierczak K.M."/>
            <person name="Andrzejewski T.M."/>
            <person name="Davidsen T.M."/>
            <person name="Wayne K.J."/>
            <person name="Tettelin H."/>
            <person name="Glass J.I."/>
            <person name="Rusch D."/>
            <person name="Podicherti R."/>
            <person name="Tsui H.-C.T."/>
            <person name="Winkler M.E."/>
        </authorList>
    </citation>
    <scope>NUCLEOTIDE SEQUENCE</scope>
</reference>
<accession>A0A383DPL1</accession>